<gene>
    <name evidence="1" type="ORF">SEMRO_4409_G353931.1</name>
</gene>
<evidence type="ECO:0000313" key="2">
    <source>
        <dbReference type="Proteomes" id="UP001153069"/>
    </source>
</evidence>
<evidence type="ECO:0000313" key="1">
    <source>
        <dbReference type="EMBL" id="CAB9531951.1"/>
    </source>
</evidence>
<proteinExistence type="predicted"/>
<sequence>MFSSDKALTGVIPTEVGLLIRLIRITIPTELGQTGLADYVVFELLQLQNRPQPNLSLYDSVLNQSSLLMRLDVSTWYLCCHSIGTDDGVHVDGIYLVVGAGPWFHCDLHFATWNREVFPFLALA</sequence>
<dbReference type="Proteomes" id="UP001153069">
    <property type="component" value="Unassembled WGS sequence"/>
</dbReference>
<protein>
    <submittedName>
        <fullName evidence="1">Uncharacterized protein</fullName>
    </submittedName>
</protein>
<organism evidence="1 2">
    <name type="scientific">Seminavis robusta</name>
    <dbReference type="NCBI Taxonomy" id="568900"/>
    <lineage>
        <taxon>Eukaryota</taxon>
        <taxon>Sar</taxon>
        <taxon>Stramenopiles</taxon>
        <taxon>Ochrophyta</taxon>
        <taxon>Bacillariophyta</taxon>
        <taxon>Bacillariophyceae</taxon>
        <taxon>Bacillariophycidae</taxon>
        <taxon>Naviculales</taxon>
        <taxon>Naviculaceae</taxon>
        <taxon>Seminavis</taxon>
    </lineage>
</organism>
<dbReference type="AlphaFoldDB" id="A0A9N8F300"/>
<reference evidence="1" key="1">
    <citation type="submission" date="2020-06" db="EMBL/GenBank/DDBJ databases">
        <authorList>
            <consortium name="Plant Systems Biology data submission"/>
        </authorList>
    </citation>
    <scope>NUCLEOTIDE SEQUENCE</scope>
    <source>
        <strain evidence="1">D6</strain>
    </source>
</reference>
<name>A0A9N8F300_9STRA</name>
<keyword evidence="2" id="KW-1185">Reference proteome</keyword>
<accession>A0A9N8F300</accession>
<comment type="caution">
    <text evidence="1">The sequence shown here is derived from an EMBL/GenBank/DDBJ whole genome shotgun (WGS) entry which is preliminary data.</text>
</comment>
<dbReference type="EMBL" id="CAICTM010004407">
    <property type="protein sequence ID" value="CAB9531951.1"/>
    <property type="molecule type" value="Genomic_DNA"/>
</dbReference>